<evidence type="ECO:0008006" key="13">
    <source>
        <dbReference type="Google" id="ProtNLM"/>
    </source>
</evidence>
<name>A0ABQ8CHJ1_BRANA</name>
<keyword evidence="7" id="KW-0175">Coiled coil</keyword>
<dbReference type="InterPro" id="IPR055414">
    <property type="entry name" value="LRR_R13L4/SHOC2-like"/>
</dbReference>
<evidence type="ECO:0000256" key="1">
    <source>
        <dbReference type="ARBA" id="ARBA00008894"/>
    </source>
</evidence>
<dbReference type="Gene3D" id="3.40.50.300">
    <property type="entry name" value="P-loop containing nucleotide triphosphate hydrolases"/>
    <property type="match status" value="1"/>
</dbReference>
<dbReference type="InterPro" id="IPR032675">
    <property type="entry name" value="LRR_dom_sf"/>
</dbReference>
<feature type="domain" description="Disease resistance protein winged helix" evidence="9">
    <location>
        <begin position="409"/>
        <end position="477"/>
    </location>
</feature>
<feature type="domain" description="Disease resistance R13L4/SHOC-2-like LRR" evidence="10">
    <location>
        <begin position="511"/>
        <end position="826"/>
    </location>
</feature>
<proteinExistence type="inferred from homology"/>
<dbReference type="InterPro" id="IPR027417">
    <property type="entry name" value="P-loop_NTPase"/>
</dbReference>
<accession>A0ABQ8CHJ1</accession>
<dbReference type="Pfam" id="PF23559">
    <property type="entry name" value="WHD_DRP"/>
    <property type="match status" value="1"/>
</dbReference>
<evidence type="ECO:0000313" key="12">
    <source>
        <dbReference type="Proteomes" id="UP000824890"/>
    </source>
</evidence>
<dbReference type="Pfam" id="PF00931">
    <property type="entry name" value="NB-ARC"/>
    <property type="match status" value="1"/>
</dbReference>
<dbReference type="Gene3D" id="1.10.10.10">
    <property type="entry name" value="Winged helix-like DNA-binding domain superfamily/Winged helix DNA-binding domain"/>
    <property type="match status" value="1"/>
</dbReference>
<keyword evidence="2" id="KW-0433">Leucine-rich repeat</keyword>
<dbReference type="InterPro" id="IPR002182">
    <property type="entry name" value="NB-ARC"/>
</dbReference>
<dbReference type="PANTHER" id="PTHR33463:SF220">
    <property type="entry name" value="NB-ARC DOMAIN-CONTAINING PROTEIN"/>
    <property type="match status" value="1"/>
</dbReference>
<dbReference type="PANTHER" id="PTHR33463">
    <property type="entry name" value="NB-ARC DOMAIN-CONTAINING PROTEIN-RELATED"/>
    <property type="match status" value="1"/>
</dbReference>
<dbReference type="Gene3D" id="1.10.8.430">
    <property type="entry name" value="Helical domain of apoptotic protease-activating factors"/>
    <property type="match status" value="1"/>
</dbReference>
<comment type="similarity">
    <text evidence="1">Belongs to the disease resistance NB-LRR family.</text>
</comment>
<gene>
    <name evidence="11" type="ORF">HID58_030961</name>
</gene>
<keyword evidence="3" id="KW-0677">Repeat</keyword>
<evidence type="ECO:0000256" key="6">
    <source>
        <dbReference type="ARBA" id="ARBA00022840"/>
    </source>
</evidence>
<keyword evidence="5" id="KW-0611">Plant defense</keyword>
<feature type="domain" description="NB-ARC" evidence="8">
    <location>
        <begin position="156"/>
        <end position="322"/>
    </location>
</feature>
<protein>
    <recommendedName>
        <fullName evidence="13">NB-ARC domain-containing protein</fullName>
    </recommendedName>
</protein>
<dbReference type="InterPro" id="IPR036388">
    <property type="entry name" value="WH-like_DNA-bd_sf"/>
</dbReference>
<dbReference type="Pfam" id="PF23598">
    <property type="entry name" value="LRR_14"/>
    <property type="match status" value="1"/>
</dbReference>
<dbReference type="EMBL" id="JAGKQM010000008">
    <property type="protein sequence ID" value="KAH0916515.1"/>
    <property type="molecule type" value="Genomic_DNA"/>
</dbReference>
<dbReference type="Proteomes" id="UP000824890">
    <property type="component" value="Unassembled WGS sequence"/>
</dbReference>
<evidence type="ECO:0000259" key="8">
    <source>
        <dbReference type="Pfam" id="PF00931"/>
    </source>
</evidence>
<keyword evidence="6" id="KW-0067">ATP-binding</keyword>
<evidence type="ECO:0000256" key="5">
    <source>
        <dbReference type="ARBA" id="ARBA00022821"/>
    </source>
</evidence>
<dbReference type="InterPro" id="IPR058922">
    <property type="entry name" value="WHD_DRP"/>
</dbReference>
<evidence type="ECO:0000259" key="9">
    <source>
        <dbReference type="Pfam" id="PF23559"/>
    </source>
</evidence>
<evidence type="ECO:0000256" key="4">
    <source>
        <dbReference type="ARBA" id="ARBA00022741"/>
    </source>
</evidence>
<evidence type="ECO:0000256" key="7">
    <source>
        <dbReference type="SAM" id="Coils"/>
    </source>
</evidence>
<comment type="caution">
    <text evidence="11">The sequence shown here is derived from an EMBL/GenBank/DDBJ whole genome shotgun (WGS) entry which is preliminary data.</text>
</comment>
<evidence type="ECO:0000256" key="2">
    <source>
        <dbReference type="ARBA" id="ARBA00022614"/>
    </source>
</evidence>
<dbReference type="PRINTS" id="PR00364">
    <property type="entry name" value="DISEASERSIST"/>
</dbReference>
<dbReference type="InterPro" id="IPR050905">
    <property type="entry name" value="Plant_NBS-LRR"/>
</dbReference>
<reference evidence="11 12" key="1">
    <citation type="submission" date="2021-05" db="EMBL/GenBank/DDBJ databases">
        <title>Genome Assembly of Synthetic Allotetraploid Brassica napus Reveals Homoeologous Exchanges between Subgenomes.</title>
        <authorList>
            <person name="Davis J.T."/>
        </authorList>
    </citation>
    <scope>NUCLEOTIDE SEQUENCE [LARGE SCALE GENOMIC DNA]</scope>
    <source>
        <strain evidence="12">cv. Da-Ae</strain>
        <tissue evidence="11">Seedling</tissue>
    </source>
</reference>
<feature type="coiled-coil region" evidence="7">
    <location>
        <begin position="27"/>
        <end position="54"/>
    </location>
</feature>
<evidence type="ECO:0000259" key="10">
    <source>
        <dbReference type="Pfam" id="PF23598"/>
    </source>
</evidence>
<dbReference type="Gene3D" id="3.80.10.10">
    <property type="entry name" value="Ribonuclease Inhibitor"/>
    <property type="match status" value="2"/>
</dbReference>
<dbReference type="InterPro" id="IPR042197">
    <property type="entry name" value="Apaf_helical"/>
</dbReference>
<evidence type="ECO:0000256" key="3">
    <source>
        <dbReference type="ARBA" id="ARBA00022737"/>
    </source>
</evidence>
<dbReference type="SUPFAM" id="SSF52540">
    <property type="entry name" value="P-loop containing nucleoside triphosphate hydrolases"/>
    <property type="match status" value="1"/>
</dbReference>
<dbReference type="SUPFAM" id="SSF52058">
    <property type="entry name" value="L domain-like"/>
    <property type="match status" value="1"/>
</dbReference>
<organism evidence="11 12">
    <name type="scientific">Brassica napus</name>
    <name type="common">Rape</name>
    <dbReference type="NCBI Taxonomy" id="3708"/>
    <lineage>
        <taxon>Eukaryota</taxon>
        <taxon>Viridiplantae</taxon>
        <taxon>Streptophyta</taxon>
        <taxon>Embryophyta</taxon>
        <taxon>Tracheophyta</taxon>
        <taxon>Spermatophyta</taxon>
        <taxon>Magnoliopsida</taxon>
        <taxon>eudicotyledons</taxon>
        <taxon>Gunneridae</taxon>
        <taxon>Pentapetalae</taxon>
        <taxon>rosids</taxon>
        <taxon>malvids</taxon>
        <taxon>Brassicales</taxon>
        <taxon>Brassicaceae</taxon>
        <taxon>Brassiceae</taxon>
        <taxon>Brassica</taxon>
    </lineage>
</organism>
<keyword evidence="12" id="KW-1185">Reference proteome</keyword>
<keyword evidence="4" id="KW-0547">Nucleotide-binding</keyword>
<sequence>MSGFVTSVLHQAFTHLCSCFGVEVNYVWNLEKNLAALEDTMKVLRARRADVLTKVQRQECEGLQRLNEVEVWLTSVEDIQNQVYELLLPSRDELERLSLCTKNLSSSHSYGKRVLEMLKEVEDVQSKGVFGVVAGPPTNARAEEVEMPLPPTIVGQEKMLEKAWKHLMDTGTEVMGLYGMGGVLERINIKFLEHPVDGVDIVIFVVVSNELRVEIIQDVIAENLGFRGEEWSRKTKREKALVLHTSLKKMRFVLLLDDIWKEVDLNEIGVPFPTRANGCKVVFTTRFREVCGQMGVDDPMEVKCLESKEAWDLFRAKVGKITLESHPDILELACQVAGKCRGLPLALNIIGENMASKRTVEEWEQAVDTLASSAADFPGMEDHILPVLKYSYDSLKGEHVKSCFLYCALFPEDFAIEKEKLIDYWICEGFIDEKQGLNKAKNQGYGIIGTLVQACLLTEEEECESHVRMHDVVREMALWIASDFGKDKDKCIVKAGARLRQVPTVENWRSVRRMSLMDNKIENISESPTCPELTTLLFQKNNILNISGEFFKYIPKLVVLDLSHNKLFDGFPEEISKLVSLRYLDLSCNRGIQRLFRGLLELKELIYLNMEGTGLTSISGISNLSSLRTLRLRYNKMSRDSNVIEELQLLKHLEVVTIEIGSILVAEQLVNGYRVANAIQVISIHSLEEKSILTLPDMPLVSTLDMFRSEMVEIHIKRRTSSLNKSPTTPSFPDLSTVNLRDCHGLKDLTWLLFAPNLRALELDSLNQVEDIIIKEKAADILTEEEAGTIIPFQKLEFFQVYGLPKLKSIYWSPLPFPRLREFNIYNSPNLRKLPLDSRSGSSIELAIHNGEQYYRDKVETKQLKSVSYVVSILPSIEPQQVSKIKLPQLSYWSAALLRPFSKKVGGVVHWICTYTIKPFILCRSDHSPGIKPFVLLRERALSQGYEIIGVLIRACLLLQKAINKEQVKMHNVVREVALWIASDLGKYIKQQCIVQARGGLCEIPRIKNWSAVTRMSLMENEIEMISSSHQCSKLTTLFLQKNDSLIHISPDFFRWLFFAPNLTKTRESTLTQSSYVEERILEPLPFPCLKTIHVIECPQYIHTYIENQLTSKEHEDTA</sequence>
<evidence type="ECO:0000313" key="11">
    <source>
        <dbReference type="EMBL" id="KAH0916515.1"/>
    </source>
</evidence>